<name>A0AAD8A8F0_DIPPU</name>
<dbReference type="SUPFAM" id="SSF109736">
    <property type="entry name" value="FGAM synthase PurL, linker domain"/>
    <property type="match status" value="1"/>
</dbReference>
<evidence type="ECO:0000313" key="7">
    <source>
        <dbReference type="EMBL" id="KAJ9594364.1"/>
    </source>
</evidence>
<evidence type="ECO:0000259" key="5">
    <source>
        <dbReference type="Pfam" id="PF18072"/>
    </source>
</evidence>
<sequence length="304" mass="34521">MVILRFYRTPGLGLSATSVKLRQLRQHSPLVRELETELCFNIEATSQLSPPEIEKLRWILGSPLEPQNLTTEPNLEGAFHGSLLIEIGPRLNFSTAFSSNAVSICNSIGLEKVVRLEVSTHYLIHWEQDGLLIGRALEEELAGLLHDRMTQCPYLQPIDSFKLEVNTEDWYEVDVLSDGRKALEDVNSHLGLAFDEWDLDFYTDLFKNRLNRNPTSVECFDLAQSNSEHSRHWFFKGRLVVNGKEQPESLIDMIIKTQETTNPNSVIKFSDNSSAMEGFEVKLLHDQVTQRKPAISIKLAASLI</sequence>
<dbReference type="InterPro" id="IPR040707">
    <property type="entry name" value="FGAR-AT_N"/>
</dbReference>
<gene>
    <name evidence="7" type="ORF">L9F63_014206</name>
</gene>
<keyword evidence="4" id="KW-0067">ATP-binding</keyword>
<evidence type="ECO:0000313" key="8">
    <source>
        <dbReference type="Proteomes" id="UP001233999"/>
    </source>
</evidence>
<evidence type="ECO:0000256" key="2">
    <source>
        <dbReference type="ARBA" id="ARBA00022741"/>
    </source>
</evidence>
<keyword evidence="8" id="KW-1185">Reference proteome</keyword>
<dbReference type="GO" id="GO:0005524">
    <property type="term" value="F:ATP binding"/>
    <property type="evidence" value="ECO:0007669"/>
    <property type="project" value="UniProtKB-KW"/>
</dbReference>
<dbReference type="PANTHER" id="PTHR10099:SF1">
    <property type="entry name" value="PHOSPHORIBOSYLFORMYLGLYCINAMIDINE SYNTHASE"/>
    <property type="match status" value="1"/>
</dbReference>
<evidence type="ECO:0000256" key="1">
    <source>
        <dbReference type="ARBA" id="ARBA00022598"/>
    </source>
</evidence>
<feature type="domain" description="Phosphoribosylformylglycinamidine synthase N-terminal" evidence="6">
    <location>
        <begin position="38"/>
        <end position="154"/>
    </location>
</feature>
<dbReference type="SUPFAM" id="SSF82697">
    <property type="entry name" value="PurS-like"/>
    <property type="match status" value="1"/>
</dbReference>
<organism evidence="7 8">
    <name type="scientific">Diploptera punctata</name>
    <name type="common">Pacific beetle cockroach</name>
    <dbReference type="NCBI Taxonomy" id="6984"/>
    <lineage>
        <taxon>Eukaryota</taxon>
        <taxon>Metazoa</taxon>
        <taxon>Ecdysozoa</taxon>
        <taxon>Arthropoda</taxon>
        <taxon>Hexapoda</taxon>
        <taxon>Insecta</taxon>
        <taxon>Pterygota</taxon>
        <taxon>Neoptera</taxon>
        <taxon>Polyneoptera</taxon>
        <taxon>Dictyoptera</taxon>
        <taxon>Blattodea</taxon>
        <taxon>Blaberoidea</taxon>
        <taxon>Blaberidae</taxon>
        <taxon>Diplopterinae</taxon>
        <taxon>Diploptera</taxon>
    </lineage>
</organism>
<dbReference type="PANTHER" id="PTHR10099">
    <property type="entry name" value="PHOSPHORIBOSYLFORMYLGLYCINAMIDINE SYNTHASE"/>
    <property type="match status" value="1"/>
</dbReference>
<reference evidence="7" key="2">
    <citation type="submission" date="2023-05" db="EMBL/GenBank/DDBJ databases">
        <authorList>
            <person name="Fouks B."/>
        </authorList>
    </citation>
    <scope>NUCLEOTIDE SEQUENCE</scope>
    <source>
        <strain evidence="7">Stay&amp;Tobe</strain>
        <tissue evidence="7">Testes</tissue>
    </source>
</reference>
<dbReference type="Proteomes" id="UP001233999">
    <property type="component" value="Unassembled WGS sequence"/>
</dbReference>
<dbReference type="FunFam" id="1.10.8.750:FF:000001">
    <property type="entry name" value="Putative phosphoribosylformylglycinamidine synthase"/>
    <property type="match status" value="1"/>
</dbReference>
<proteinExistence type="predicted"/>
<evidence type="ECO:0008006" key="9">
    <source>
        <dbReference type="Google" id="ProtNLM"/>
    </source>
</evidence>
<dbReference type="GO" id="GO:0004642">
    <property type="term" value="F:phosphoribosylformylglycinamidine synthase activity"/>
    <property type="evidence" value="ECO:0007669"/>
    <property type="project" value="TreeGrafter"/>
</dbReference>
<comment type="caution">
    <text evidence="7">The sequence shown here is derived from an EMBL/GenBank/DDBJ whole genome shotgun (WGS) entry which is preliminary data.</text>
</comment>
<dbReference type="Gene3D" id="1.10.8.750">
    <property type="entry name" value="Phosphoribosylformylglycinamidine synthase, linker domain"/>
    <property type="match status" value="1"/>
</dbReference>
<feature type="domain" description="Phosphoribosylformylglycinamidine synthase linker" evidence="5">
    <location>
        <begin position="183"/>
        <end position="232"/>
    </location>
</feature>
<protein>
    <recommendedName>
        <fullName evidence="9">Phosphoribosylformylglycinamidine synthase</fullName>
    </recommendedName>
</protein>
<dbReference type="InterPro" id="IPR041609">
    <property type="entry name" value="PurL_linker"/>
</dbReference>
<keyword evidence="2" id="KW-0547">Nucleotide-binding</keyword>
<evidence type="ECO:0000259" key="6">
    <source>
        <dbReference type="Pfam" id="PF18076"/>
    </source>
</evidence>
<evidence type="ECO:0000256" key="3">
    <source>
        <dbReference type="ARBA" id="ARBA00022755"/>
    </source>
</evidence>
<dbReference type="GO" id="GO:0005737">
    <property type="term" value="C:cytoplasm"/>
    <property type="evidence" value="ECO:0007669"/>
    <property type="project" value="TreeGrafter"/>
</dbReference>
<dbReference type="Pfam" id="PF18076">
    <property type="entry name" value="FGAR-AT_N"/>
    <property type="match status" value="1"/>
</dbReference>
<keyword evidence="3" id="KW-0658">Purine biosynthesis</keyword>
<dbReference type="AlphaFoldDB" id="A0AAD8A8F0"/>
<accession>A0AAD8A8F0</accession>
<reference evidence="7" key="1">
    <citation type="journal article" date="2023" name="IScience">
        <title>Live-bearing cockroach genome reveals convergent evolutionary mechanisms linked to viviparity in insects and beyond.</title>
        <authorList>
            <person name="Fouks B."/>
            <person name="Harrison M.C."/>
            <person name="Mikhailova A.A."/>
            <person name="Marchal E."/>
            <person name="English S."/>
            <person name="Carruthers M."/>
            <person name="Jennings E.C."/>
            <person name="Chiamaka E.L."/>
            <person name="Frigard R.A."/>
            <person name="Pippel M."/>
            <person name="Attardo G.M."/>
            <person name="Benoit J.B."/>
            <person name="Bornberg-Bauer E."/>
            <person name="Tobe S.S."/>
        </authorList>
    </citation>
    <scope>NUCLEOTIDE SEQUENCE</scope>
    <source>
        <strain evidence="7">Stay&amp;Tobe</strain>
    </source>
</reference>
<evidence type="ECO:0000256" key="4">
    <source>
        <dbReference type="ARBA" id="ARBA00022840"/>
    </source>
</evidence>
<dbReference type="Pfam" id="PF18072">
    <property type="entry name" value="FGAR-AT_linker"/>
    <property type="match status" value="1"/>
</dbReference>
<dbReference type="GO" id="GO:0006164">
    <property type="term" value="P:purine nucleotide biosynthetic process"/>
    <property type="evidence" value="ECO:0007669"/>
    <property type="project" value="UniProtKB-KW"/>
</dbReference>
<dbReference type="EMBL" id="JASPKZ010003050">
    <property type="protein sequence ID" value="KAJ9594364.1"/>
    <property type="molecule type" value="Genomic_DNA"/>
</dbReference>
<dbReference type="InterPro" id="IPR036604">
    <property type="entry name" value="PurS-like_sf"/>
</dbReference>
<keyword evidence="1" id="KW-0436">Ligase</keyword>